<protein>
    <submittedName>
        <fullName evidence="2">Uncharacterized protein</fullName>
    </submittedName>
</protein>
<evidence type="ECO:0000313" key="3">
    <source>
        <dbReference type="Proteomes" id="UP000225740"/>
    </source>
</evidence>
<feature type="compositionally biased region" description="Polar residues" evidence="1">
    <location>
        <begin position="325"/>
        <end position="334"/>
    </location>
</feature>
<accession>A0A2G1W9T9</accession>
<feature type="compositionally biased region" description="Basic and acidic residues" evidence="1">
    <location>
        <begin position="314"/>
        <end position="324"/>
    </location>
</feature>
<dbReference type="Proteomes" id="UP000225740">
    <property type="component" value="Unassembled WGS sequence"/>
</dbReference>
<feature type="compositionally biased region" description="Polar residues" evidence="1">
    <location>
        <begin position="358"/>
        <end position="371"/>
    </location>
</feature>
<feature type="region of interest" description="Disordered" evidence="1">
    <location>
        <begin position="252"/>
        <end position="272"/>
    </location>
</feature>
<proteinExistence type="predicted"/>
<feature type="compositionally biased region" description="Polar residues" evidence="1">
    <location>
        <begin position="144"/>
        <end position="171"/>
    </location>
</feature>
<organism evidence="2 3">
    <name type="scientific">Rhodopirellula bahusiensis</name>
    <dbReference type="NCBI Taxonomy" id="2014065"/>
    <lineage>
        <taxon>Bacteria</taxon>
        <taxon>Pseudomonadati</taxon>
        <taxon>Planctomycetota</taxon>
        <taxon>Planctomycetia</taxon>
        <taxon>Pirellulales</taxon>
        <taxon>Pirellulaceae</taxon>
        <taxon>Rhodopirellula</taxon>
    </lineage>
</organism>
<dbReference type="RefSeq" id="WP_099260438.1">
    <property type="nucleotide sequence ID" value="NZ_NIZW01000006.1"/>
</dbReference>
<reference evidence="2 3" key="1">
    <citation type="submission" date="2017-06" db="EMBL/GenBank/DDBJ databases">
        <title>Description of Rhodopirellula bahusiensis sp. nov.</title>
        <authorList>
            <person name="Kizina J."/>
            <person name="Harder J."/>
        </authorList>
    </citation>
    <scope>NUCLEOTIDE SEQUENCE [LARGE SCALE GENOMIC DNA]</scope>
    <source>
        <strain evidence="2 3">SWK21</strain>
    </source>
</reference>
<comment type="caution">
    <text evidence="2">The sequence shown here is derived from an EMBL/GenBank/DDBJ whole genome shotgun (WGS) entry which is preliminary data.</text>
</comment>
<dbReference type="OrthoDB" id="263898at2"/>
<feature type="compositionally biased region" description="Basic and acidic residues" evidence="1">
    <location>
        <begin position="257"/>
        <end position="272"/>
    </location>
</feature>
<dbReference type="EMBL" id="NIZW01000006">
    <property type="protein sequence ID" value="PHQ35804.1"/>
    <property type="molecule type" value="Genomic_DNA"/>
</dbReference>
<dbReference type="GeneID" id="90608397"/>
<keyword evidence="3" id="KW-1185">Reference proteome</keyword>
<evidence type="ECO:0000313" key="2">
    <source>
        <dbReference type="EMBL" id="PHQ35804.1"/>
    </source>
</evidence>
<dbReference type="AlphaFoldDB" id="A0A2G1W9T9"/>
<evidence type="ECO:0000256" key="1">
    <source>
        <dbReference type="SAM" id="MobiDB-lite"/>
    </source>
</evidence>
<sequence length="401" mass="43861">MIEQQTRGEQLAALRKIKLDTFKHKGRKVSGAIQKATLRAIDDHQGRGDCFASQSTLADEVGCGTTAIGLAIAALIAQDLITADRPHRMAPNRHRVVWGSVFRLVGSSHQVEDLIETANHRDPPSVSRSPHSVDQSPALRVSSEPPSVSQRPAQRLQNAPSIATSNAPTNRPDNEAEVVLVGELYRWGLKSAAVAVAVATHRGWSIEFIRELFIEAGGNRDPQRWEPGQLANWLTGKTPPPFDEHEAAQRAAARIDGPAKREANEIRDSVRRDGQSRGVAEFIIEGLTFRKLTAVDLDRFATDAERAAAVRLDELDRERSEKPSHSVNARSGSAPSVIDEPQNRERASVGRTGRQTKDAGNQTHARTQNRGLFQRIPSGNRGTRAFDRKRAELVEALGGGS</sequence>
<name>A0A2G1W9T9_9BACT</name>
<feature type="compositionally biased region" description="Polar residues" evidence="1">
    <location>
        <begin position="126"/>
        <end position="135"/>
    </location>
</feature>
<gene>
    <name evidence="2" type="ORF">CEE69_09450</name>
</gene>
<feature type="region of interest" description="Disordered" evidence="1">
    <location>
        <begin position="314"/>
        <end position="388"/>
    </location>
</feature>
<feature type="region of interest" description="Disordered" evidence="1">
    <location>
        <begin position="119"/>
        <end position="172"/>
    </location>
</feature>